<dbReference type="AlphaFoldDB" id="A0A5B0S218"/>
<keyword evidence="4" id="KW-1185">Reference proteome</keyword>
<gene>
    <name evidence="2" type="ORF">PGT21_031244</name>
    <name evidence="3" type="ORF">PGTUg99_032818</name>
</gene>
<reference evidence="4 5" key="1">
    <citation type="submission" date="2019-05" db="EMBL/GenBank/DDBJ databases">
        <title>Emergence of the Ug99 lineage of the wheat stem rust pathogen through somatic hybridization.</title>
        <authorList>
            <person name="Li F."/>
            <person name="Upadhyaya N.M."/>
            <person name="Sperschneider J."/>
            <person name="Matny O."/>
            <person name="Nguyen-Phuc H."/>
            <person name="Mago R."/>
            <person name="Raley C."/>
            <person name="Miller M.E."/>
            <person name="Silverstein K.A.T."/>
            <person name="Henningsen E."/>
            <person name="Hirsch C.D."/>
            <person name="Visser B."/>
            <person name="Pretorius Z.A."/>
            <person name="Steffenson B.J."/>
            <person name="Schwessinger B."/>
            <person name="Dodds P.N."/>
            <person name="Figueroa M."/>
        </authorList>
    </citation>
    <scope>NUCLEOTIDE SEQUENCE [LARGE SCALE GENOMIC DNA]</scope>
    <source>
        <strain evidence="2">21-0</strain>
        <strain evidence="3 5">Ug99</strain>
    </source>
</reference>
<evidence type="ECO:0000256" key="1">
    <source>
        <dbReference type="SAM" id="SignalP"/>
    </source>
</evidence>
<protein>
    <submittedName>
        <fullName evidence="3">Uncharacterized protein</fullName>
    </submittedName>
</protein>
<evidence type="ECO:0000313" key="3">
    <source>
        <dbReference type="EMBL" id="KAA1131365.1"/>
    </source>
</evidence>
<dbReference type="Proteomes" id="UP000324748">
    <property type="component" value="Unassembled WGS sequence"/>
</dbReference>
<evidence type="ECO:0000313" key="5">
    <source>
        <dbReference type="Proteomes" id="UP000325313"/>
    </source>
</evidence>
<dbReference type="EMBL" id="VDEP01000104">
    <property type="protein sequence ID" value="KAA1131365.1"/>
    <property type="molecule type" value="Genomic_DNA"/>
</dbReference>
<evidence type="ECO:0000313" key="4">
    <source>
        <dbReference type="Proteomes" id="UP000324748"/>
    </source>
</evidence>
<proteinExistence type="predicted"/>
<keyword evidence="1" id="KW-0732">Signal</keyword>
<dbReference type="EMBL" id="VSWC01000131">
    <property type="protein sequence ID" value="KAA1081203.1"/>
    <property type="molecule type" value="Genomic_DNA"/>
</dbReference>
<feature type="signal peptide" evidence="1">
    <location>
        <begin position="1"/>
        <end position="35"/>
    </location>
</feature>
<dbReference type="Proteomes" id="UP000325313">
    <property type="component" value="Unassembled WGS sequence"/>
</dbReference>
<evidence type="ECO:0000313" key="2">
    <source>
        <dbReference type="EMBL" id="KAA1081203.1"/>
    </source>
</evidence>
<feature type="chain" id="PRO_5036138241" evidence="1">
    <location>
        <begin position="36"/>
        <end position="111"/>
    </location>
</feature>
<comment type="caution">
    <text evidence="3">The sequence shown here is derived from an EMBL/GenBank/DDBJ whole genome shotgun (WGS) entry which is preliminary data.</text>
</comment>
<accession>A0A5B0S218</accession>
<sequence length="111" mass="11966">MVQIRTSRMSNGIKIWHFCAMVLLVALSICPAALGEENNLVQSEVAANKEAAVAEHSTKTSNIEFVSLKRRSPLPQGGCKGNKVLVKGVCVTKCKANQTRNAAGKCVKRVQ</sequence>
<name>A0A5B0S218_PUCGR</name>
<organism evidence="3 5">
    <name type="scientific">Puccinia graminis f. sp. tritici</name>
    <dbReference type="NCBI Taxonomy" id="56615"/>
    <lineage>
        <taxon>Eukaryota</taxon>
        <taxon>Fungi</taxon>
        <taxon>Dikarya</taxon>
        <taxon>Basidiomycota</taxon>
        <taxon>Pucciniomycotina</taxon>
        <taxon>Pucciniomycetes</taxon>
        <taxon>Pucciniales</taxon>
        <taxon>Pucciniaceae</taxon>
        <taxon>Puccinia</taxon>
    </lineage>
</organism>